<dbReference type="AlphaFoldDB" id="X8CNT9"/>
<protein>
    <submittedName>
        <fullName evidence="2">MCE-family Mce3F domain protein</fullName>
    </submittedName>
</protein>
<organism evidence="2 3">
    <name type="scientific">Mycobacterium intracellulare 1956</name>
    <dbReference type="NCBI Taxonomy" id="1299331"/>
    <lineage>
        <taxon>Bacteria</taxon>
        <taxon>Bacillati</taxon>
        <taxon>Actinomycetota</taxon>
        <taxon>Actinomycetes</taxon>
        <taxon>Mycobacteriales</taxon>
        <taxon>Mycobacteriaceae</taxon>
        <taxon>Mycobacterium</taxon>
        <taxon>Mycobacterium avium complex (MAC)</taxon>
    </lineage>
</organism>
<evidence type="ECO:0000313" key="2">
    <source>
        <dbReference type="EMBL" id="EUA57516.1"/>
    </source>
</evidence>
<evidence type="ECO:0000313" key="3">
    <source>
        <dbReference type="Proteomes" id="UP000020825"/>
    </source>
</evidence>
<feature type="compositionally biased region" description="Pro residues" evidence="1">
    <location>
        <begin position="19"/>
        <end position="32"/>
    </location>
</feature>
<feature type="region of interest" description="Disordered" evidence="1">
    <location>
        <begin position="1"/>
        <end position="58"/>
    </location>
</feature>
<dbReference type="Proteomes" id="UP000020825">
    <property type="component" value="Unassembled WGS sequence"/>
</dbReference>
<evidence type="ECO:0000256" key="1">
    <source>
        <dbReference type="SAM" id="MobiDB-lite"/>
    </source>
</evidence>
<reference evidence="2 3" key="1">
    <citation type="submission" date="2013-12" db="EMBL/GenBank/DDBJ databases">
        <authorList>
            <person name="Zelazny A."/>
            <person name="Olivier K."/>
            <person name="Holland S."/>
            <person name="Lenaerts A."/>
            <person name="Ordway D."/>
            <person name="DeGroote M.A."/>
            <person name="Parker T."/>
            <person name="Sizemore C."/>
            <person name="Tallon L.J."/>
            <person name="Sadzewicz L.K."/>
            <person name="Sengamalay N."/>
            <person name="Fraser C.M."/>
            <person name="Hine E."/>
            <person name="Shefchek K.A."/>
            <person name="Das S.P."/>
            <person name="Tettelin H."/>
        </authorList>
    </citation>
    <scope>NUCLEOTIDE SEQUENCE [LARGE SCALE GENOMIC DNA]</scope>
    <source>
        <strain evidence="2 3">1956</strain>
    </source>
</reference>
<dbReference type="PATRIC" id="fig|1299331.3.peg.625"/>
<comment type="caution">
    <text evidence="2">The sequence shown here is derived from an EMBL/GenBank/DDBJ whole genome shotgun (WGS) entry which is preliminary data.</text>
</comment>
<proteinExistence type="predicted"/>
<accession>X8CNT9</accession>
<name>X8CNT9_MYCIT</name>
<sequence>MSADIPAFAPLDVAGPGELPTPPPPPPVPALAPAPLDQVDGGQPQAAPSSFGANTSKPAPSVVVAKYDPHTGRYVGPDGKLYQQSDLVAQKAPKTWKDMLPT</sequence>
<feature type="compositionally biased region" description="Polar residues" evidence="1">
    <location>
        <begin position="46"/>
        <end position="58"/>
    </location>
</feature>
<dbReference type="EMBL" id="JAOG01000001">
    <property type="protein sequence ID" value="EUA57516.1"/>
    <property type="molecule type" value="Genomic_DNA"/>
</dbReference>
<gene>
    <name evidence="2" type="primary">mce3F</name>
    <name evidence="2" type="ORF">I550_0641</name>
</gene>